<sequence length="70" mass="7772">MTNNGVLLDGSFRGSTQHDVREKRSGMTDDHRVRPSSPGQHGEKRREAQFKEQVADLGQSATATSWISCE</sequence>
<dbReference type="EMBL" id="JAWNGG020000160">
    <property type="protein sequence ID" value="KAK9298922.1"/>
    <property type="molecule type" value="Genomic_DNA"/>
</dbReference>
<feature type="compositionally biased region" description="Basic and acidic residues" evidence="1">
    <location>
        <begin position="16"/>
        <end position="33"/>
    </location>
</feature>
<reference evidence="2 3" key="1">
    <citation type="submission" date="2024-05" db="EMBL/GenBank/DDBJ databases">
        <title>The nuclear and mitochondrial genome assemblies of Tetragonisca angustula (Apidae: Meliponini), a tiny yet remarkable pollinator in the Neotropics.</title>
        <authorList>
            <person name="Ferrari R."/>
            <person name="Ricardo P.C."/>
            <person name="Dias F.C."/>
            <person name="Araujo N.S."/>
            <person name="Soares D.O."/>
            <person name="Zhou Q.-S."/>
            <person name="Zhu C.-D."/>
            <person name="Coutinho L."/>
            <person name="Airas M.C."/>
            <person name="Batista T.M."/>
        </authorList>
    </citation>
    <scope>NUCLEOTIDE SEQUENCE [LARGE SCALE GENOMIC DNA]</scope>
    <source>
        <strain evidence="2">ASF017062</strain>
        <tissue evidence="2">Abdomen</tissue>
    </source>
</reference>
<accession>A0AAW0ZMU9</accession>
<dbReference type="Proteomes" id="UP001432146">
    <property type="component" value="Unassembled WGS sequence"/>
</dbReference>
<name>A0AAW0ZMU9_9HYME</name>
<feature type="region of interest" description="Disordered" evidence="1">
    <location>
        <begin position="1"/>
        <end position="70"/>
    </location>
</feature>
<proteinExistence type="predicted"/>
<dbReference type="AlphaFoldDB" id="A0AAW0ZMU9"/>
<feature type="compositionally biased region" description="Basic and acidic residues" evidence="1">
    <location>
        <begin position="41"/>
        <end position="54"/>
    </location>
</feature>
<feature type="compositionally biased region" description="Polar residues" evidence="1">
    <location>
        <begin position="59"/>
        <end position="70"/>
    </location>
</feature>
<evidence type="ECO:0000313" key="3">
    <source>
        <dbReference type="Proteomes" id="UP001432146"/>
    </source>
</evidence>
<organism evidence="2 3">
    <name type="scientific">Tetragonisca angustula</name>
    <dbReference type="NCBI Taxonomy" id="166442"/>
    <lineage>
        <taxon>Eukaryota</taxon>
        <taxon>Metazoa</taxon>
        <taxon>Ecdysozoa</taxon>
        <taxon>Arthropoda</taxon>
        <taxon>Hexapoda</taxon>
        <taxon>Insecta</taxon>
        <taxon>Pterygota</taxon>
        <taxon>Neoptera</taxon>
        <taxon>Endopterygota</taxon>
        <taxon>Hymenoptera</taxon>
        <taxon>Apocrita</taxon>
        <taxon>Aculeata</taxon>
        <taxon>Apoidea</taxon>
        <taxon>Anthophila</taxon>
        <taxon>Apidae</taxon>
        <taxon>Tetragonisca</taxon>
    </lineage>
</organism>
<evidence type="ECO:0000313" key="2">
    <source>
        <dbReference type="EMBL" id="KAK9298922.1"/>
    </source>
</evidence>
<evidence type="ECO:0000256" key="1">
    <source>
        <dbReference type="SAM" id="MobiDB-lite"/>
    </source>
</evidence>
<comment type="caution">
    <text evidence="2">The sequence shown here is derived from an EMBL/GenBank/DDBJ whole genome shotgun (WGS) entry which is preliminary data.</text>
</comment>
<gene>
    <name evidence="2" type="ORF">QLX08_007899</name>
</gene>
<keyword evidence="3" id="KW-1185">Reference proteome</keyword>
<protein>
    <submittedName>
        <fullName evidence="2">Uncharacterized protein</fullName>
    </submittedName>
</protein>